<feature type="domain" description="AAA+ ATPase" evidence="4">
    <location>
        <begin position="56"/>
        <end position="173"/>
    </location>
</feature>
<dbReference type="SUPFAM" id="SSF48019">
    <property type="entry name" value="post-AAA+ oligomerization domain-like"/>
    <property type="match status" value="1"/>
</dbReference>
<dbReference type="InterPro" id="IPR003593">
    <property type="entry name" value="AAA+_ATPase"/>
</dbReference>
<dbReference type="InterPro" id="IPR032423">
    <property type="entry name" value="AAA_assoc_2"/>
</dbReference>
<dbReference type="PANTHER" id="PTHR13779">
    <property type="entry name" value="WERNER HELICASE-INTERACTING PROTEIN 1 FAMILY MEMBER"/>
    <property type="match status" value="1"/>
</dbReference>
<organism evidence="5 6">
    <name type="scientific">Curtobacterium subtropicum</name>
    <dbReference type="NCBI Taxonomy" id="3055138"/>
    <lineage>
        <taxon>Bacteria</taxon>
        <taxon>Bacillati</taxon>
        <taxon>Actinomycetota</taxon>
        <taxon>Actinomycetes</taxon>
        <taxon>Micrococcales</taxon>
        <taxon>Microbacteriaceae</taxon>
        <taxon>Curtobacterium</taxon>
    </lineage>
</organism>
<evidence type="ECO:0000313" key="5">
    <source>
        <dbReference type="EMBL" id="MDM7888660.1"/>
    </source>
</evidence>
<keyword evidence="2" id="KW-0547">Nucleotide-binding</keyword>
<evidence type="ECO:0000256" key="1">
    <source>
        <dbReference type="ARBA" id="ARBA00008959"/>
    </source>
</evidence>
<dbReference type="Pfam" id="PF00004">
    <property type="entry name" value="AAA"/>
    <property type="match status" value="1"/>
</dbReference>
<dbReference type="InterPro" id="IPR008921">
    <property type="entry name" value="DNA_pol3_clamp-load_cplx_C"/>
</dbReference>
<dbReference type="SUPFAM" id="SSF52540">
    <property type="entry name" value="P-loop containing nucleoside triphosphate hydrolases"/>
    <property type="match status" value="1"/>
</dbReference>
<evidence type="ECO:0000313" key="6">
    <source>
        <dbReference type="Proteomes" id="UP001235720"/>
    </source>
</evidence>
<reference evidence="5 6" key="1">
    <citation type="submission" date="2023-06" db="EMBL/GenBank/DDBJ databases">
        <authorList>
            <person name="Feng G."/>
            <person name="Li J."/>
            <person name="Zhu H."/>
        </authorList>
    </citation>
    <scope>NUCLEOTIDE SEQUENCE [LARGE SCALE GENOMIC DNA]</scope>
    <source>
        <strain evidence="5 6">RHCJP20</strain>
    </source>
</reference>
<dbReference type="CDD" id="cd00009">
    <property type="entry name" value="AAA"/>
    <property type="match status" value="1"/>
</dbReference>
<dbReference type="Gene3D" id="1.10.3710.10">
    <property type="entry name" value="DNA polymerase III clamp loader subunits, C-terminal domain"/>
    <property type="match status" value="1"/>
</dbReference>
<dbReference type="InterPro" id="IPR021886">
    <property type="entry name" value="MgsA_C"/>
</dbReference>
<dbReference type="Pfam" id="PF12002">
    <property type="entry name" value="MgsA_C"/>
    <property type="match status" value="1"/>
</dbReference>
<dbReference type="SMART" id="SM00382">
    <property type="entry name" value="AAA"/>
    <property type="match status" value="1"/>
</dbReference>
<dbReference type="InterPro" id="IPR003959">
    <property type="entry name" value="ATPase_AAA_core"/>
</dbReference>
<name>A0ABT7TGI8_9MICO</name>
<evidence type="ECO:0000256" key="2">
    <source>
        <dbReference type="ARBA" id="ARBA00022741"/>
    </source>
</evidence>
<evidence type="ECO:0000256" key="3">
    <source>
        <dbReference type="ARBA" id="ARBA00022840"/>
    </source>
</evidence>
<dbReference type="EMBL" id="JAUCMM010000005">
    <property type="protein sequence ID" value="MDM7888660.1"/>
    <property type="molecule type" value="Genomic_DNA"/>
</dbReference>
<dbReference type="Pfam" id="PF16193">
    <property type="entry name" value="AAA_assoc_2"/>
    <property type="match status" value="1"/>
</dbReference>
<dbReference type="PANTHER" id="PTHR13779:SF7">
    <property type="entry name" value="ATPASE WRNIP1"/>
    <property type="match status" value="1"/>
</dbReference>
<accession>A0ABT7TGI8</accession>
<comment type="similarity">
    <text evidence="1">Belongs to the AAA ATPase family. RarA/MGS1/WRNIP1 subfamily.</text>
</comment>
<dbReference type="Gene3D" id="1.10.8.60">
    <property type="match status" value="1"/>
</dbReference>
<gene>
    <name evidence="5" type="ORF">QUG98_09350</name>
</gene>
<proteinExistence type="inferred from homology"/>
<keyword evidence="3" id="KW-0067">ATP-binding</keyword>
<dbReference type="InterPro" id="IPR027417">
    <property type="entry name" value="P-loop_NTPase"/>
</dbReference>
<evidence type="ECO:0000259" key="4">
    <source>
        <dbReference type="SMART" id="SM00382"/>
    </source>
</evidence>
<dbReference type="Gene3D" id="3.40.50.300">
    <property type="entry name" value="P-loop containing nucleotide triphosphate hydrolases"/>
    <property type="match status" value="1"/>
</dbReference>
<dbReference type="CDD" id="cd18139">
    <property type="entry name" value="HLD_clamp_RarA"/>
    <property type="match status" value="1"/>
</dbReference>
<sequence length="460" mass="48759">MRAPTTGGRAGLAQGSVPLAVRMRPTSLDEVAGQQHLLGRGSPLVQLATGTRENPGGVSVILWGPPGTGKTTLAQAIARQSGREFVELSAVTAGVKDVREVMEKALTHRDLYGSTTVLFLDEIHRFSKAQQDALLPGVENGWVILIAATTENPSFSVISPLLSRSLLLTLKPLTDEDLGMLVDRAVEDPRGLGGSVVLGDDARAAIVRLSSGDARRALTALEAAASSAIAAAATDPDDDEVPLDDVATVPLVDADTVAAAVDRALLRYDRQGDEHYDVISAFIKSVRGSDVDAALHYLARMIEAGEDPRFIARRIIISASEDIGMADPQALPIAVAAAQAVQLIGMPEGRIPLAEAVVYLATAPKSNASYNGVNAAVADVKAGRMGVVPVHLRDAHYPGAKRLGHGKGYVYSHDAEHGVARQQYLPDALEGTEYYTPTGNGYEREVGPRLERLRRITRGE</sequence>
<dbReference type="InterPro" id="IPR051314">
    <property type="entry name" value="AAA_ATPase_RarA/MGS1/WRNIP1"/>
</dbReference>
<dbReference type="Proteomes" id="UP001235720">
    <property type="component" value="Unassembled WGS sequence"/>
</dbReference>
<comment type="caution">
    <text evidence="5">The sequence shown here is derived from an EMBL/GenBank/DDBJ whole genome shotgun (WGS) entry which is preliminary data.</text>
</comment>
<protein>
    <submittedName>
        <fullName evidence="5">Replication-associated recombination protein A</fullName>
    </submittedName>
</protein>
<keyword evidence="6" id="KW-1185">Reference proteome</keyword>
<dbReference type="Gene3D" id="1.20.272.10">
    <property type="match status" value="1"/>
</dbReference>